<dbReference type="EMBL" id="FQZF01000019">
    <property type="protein sequence ID" value="SHJ73812.1"/>
    <property type="molecule type" value="Genomic_DNA"/>
</dbReference>
<dbReference type="STRING" id="198092.SAMN02745194_03241"/>
<dbReference type="OrthoDB" id="9958811at2"/>
<evidence type="ECO:0000313" key="1">
    <source>
        <dbReference type="EMBL" id="SHJ73812.1"/>
    </source>
</evidence>
<evidence type="ECO:0000313" key="2">
    <source>
        <dbReference type="Proteomes" id="UP000184387"/>
    </source>
</evidence>
<keyword evidence="2" id="KW-1185">Reference proteome</keyword>
<name>A0A1M6LRT5_9PROT</name>
<dbReference type="Proteomes" id="UP000184387">
    <property type="component" value="Unassembled WGS sequence"/>
</dbReference>
<proteinExistence type="predicted"/>
<sequence>MITHQPGDIERLTRERDAARRDFERVADAAADLMGRLHGLVASGELKPFGEMEAMELALATPPEDHP</sequence>
<organism evidence="1 2">
    <name type="scientific">Muricoccus roseus</name>
    <dbReference type="NCBI Taxonomy" id="198092"/>
    <lineage>
        <taxon>Bacteria</taxon>
        <taxon>Pseudomonadati</taxon>
        <taxon>Pseudomonadota</taxon>
        <taxon>Alphaproteobacteria</taxon>
        <taxon>Acetobacterales</taxon>
        <taxon>Roseomonadaceae</taxon>
        <taxon>Muricoccus</taxon>
    </lineage>
</organism>
<protein>
    <submittedName>
        <fullName evidence="1">Uncharacterized protein</fullName>
    </submittedName>
</protein>
<dbReference type="AlphaFoldDB" id="A0A1M6LRT5"/>
<gene>
    <name evidence="1" type="ORF">SAMN02745194_03241</name>
</gene>
<accession>A0A1M6LRT5</accession>
<reference evidence="1 2" key="1">
    <citation type="submission" date="2016-11" db="EMBL/GenBank/DDBJ databases">
        <authorList>
            <person name="Jaros S."/>
            <person name="Januszkiewicz K."/>
            <person name="Wedrychowicz H."/>
        </authorList>
    </citation>
    <scope>NUCLEOTIDE SEQUENCE [LARGE SCALE GENOMIC DNA]</scope>
    <source>
        <strain evidence="1 2">DSM 14916</strain>
    </source>
</reference>
<dbReference type="RefSeq" id="WP_073136558.1">
    <property type="nucleotide sequence ID" value="NZ_FQZF01000019.1"/>
</dbReference>